<feature type="active site" description="Acyl-ester intermediate" evidence="3">
    <location>
        <position position="236"/>
    </location>
</feature>
<evidence type="ECO:0000259" key="5">
    <source>
        <dbReference type="Pfam" id="PF01425"/>
    </source>
</evidence>
<feature type="binding site" evidence="4">
    <location>
        <position position="212"/>
    </location>
    <ligand>
        <name>substrate</name>
    </ligand>
</feature>
<name>A0AAN6LP75_9PLEO</name>
<dbReference type="GO" id="GO:0016787">
    <property type="term" value="F:hydrolase activity"/>
    <property type="evidence" value="ECO:0007669"/>
    <property type="project" value="UniProtKB-KW"/>
</dbReference>
<dbReference type="Gene3D" id="3.90.1300.10">
    <property type="entry name" value="Amidase signature (AS) domain"/>
    <property type="match status" value="1"/>
</dbReference>
<dbReference type="InterPro" id="IPR023631">
    <property type="entry name" value="Amidase_dom"/>
</dbReference>
<evidence type="ECO:0000256" key="4">
    <source>
        <dbReference type="PIRSR" id="PIRSR001221-2"/>
    </source>
</evidence>
<feature type="active site" description="Charge relay system" evidence="3">
    <location>
        <position position="212"/>
    </location>
</feature>
<dbReference type="Pfam" id="PF01425">
    <property type="entry name" value="Amidase"/>
    <property type="match status" value="1"/>
</dbReference>
<comment type="caution">
    <text evidence="6">The sequence shown here is derived from an EMBL/GenBank/DDBJ whole genome shotgun (WGS) entry which is preliminary data.</text>
</comment>
<evidence type="ECO:0000256" key="2">
    <source>
        <dbReference type="ARBA" id="ARBA00022801"/>
    </source>
</evidence>
<feature type="binding site" evidence="4">
    <location>
        <begin position="233"/>
        <end position="236"/>
    </location>
    <ligand>
        <name>substrate</name>
    </ligand>
</feature>
<evidence type="ECO:0000256" key="1">
    <source>
        <dbReference type="ARBA" id="ARBA00009199"/>
    </source>
</evidence>
<dbReference type="InterPro" id="IPR036928">
    <property type="entry name" value="AS_sf"/>
</dbReference>
<protein>
    <recommendedName>
        <fullName evidence="5">Amidase domain-containing protein</fullName>
    </recommendedName>
</protein>
<evidence type="ECO:0000313" key="6">
    <source>
        <dbReference type="EMBL" id="KAK3201873.1"/>
    </source>
</evidence>
<sequence>MATLTEGNWEQIAANKRSALAEQISLEYRIPSHLFPPDDQLDVTTFPKESGWFDERELEITESSATNILNKIASRSWTSEQVTRAFCKRAAAAQQLTNCLTDFFPTEAISIAKSLDEHLSKTGKLVGPLHGLPISLKDNFNIVGKDSTVGFASLVNQPAAYNSTLVDVLEKLGAVRFCKTNVPTAMMIAESVNNVFGRTVNPRNRKLTSGGSSGGESALITFGGSPLGVGTDIGGSLRIPAACTGIFTLRPSFGRFTTQNCRSGLAGQEAVMSVNGPMAMNLEDVIFYSKAVVDAQAWLMDPKVLPIPWRPVERKGKLRIAVLWNDGIVRPTPPVNRALNETVEKLKAAGHEIVGTWDPTLHRKGVELLARMFVADGGRSVQALLAPTQEPWRPEMQGYSEATELGTYDMWQLHLERSKFQKDYLEQWMSYGRLDAILAPTTPYATVAHGDFEYVGYTGVYNVVDYSAVSFPCGVSADKQKDLPSSDEHLSDICRNVHTKYDPDLVHGMPVSLQLVANRLEEEKVLVMTKSVLQAINPSSISSSISKLKAKF</sequence>
<feature type="binding site" evidence="4">
    <location>
        <position position="186"/>
    </location>
    <ligand>
        <name>substrate</name>
    </ligand>
</feature>
<keyword evidence="2" id="KW-0378">Hydrolase</keyword>
<dbReference type="AlphaFoldDB" id="A0AAN6LP75"/>
<gene>
    <name evidence="6" type="ORF">GRF29_164g985527</name>
</gene>
<reference evidence="6 7" key="1">
    <citation type="submission" date="2021-02" db="EMBL/GenBank/DDBJ databases">
        <title>Genome assembly of Pseudopithomyces chartarum.</title>
        <authorList>
            <person name="Jauregui R."/>
            <person name="Singh J."/>
            <person name="Voisey C."/>
        </authorList>
    </citation>
    <scope>NUCLEOTIDE SEQUENCE [LARGE SCALE GENOMIC DNA]</scope>
    <source>
        <strain evidence="6 7">AGR01</strain>
    </source>
</reference>
<feature type="active site" description="Charge relay system" evidence="3">
    <location>
        <position position="137"/>
    </location>
</feature>
<proteinExistence type="inferred from homology"/>
<dbReference type="PIRSF" id="PIRSF001221">
    <property type="entry name" value="Amidase_fungi"/>
    <property type="match status" value="1"/>
</dbReference>
<dbReference type="PANTHER" id="PTHR46072:SF11">
    <property type="entry name" value="AMIDASE-RELATED"/>
    <property type="match status" value="1"/>
</dbReference>
<keyword evidence="7" id="KW-1185">Reference proteome</keyword>
<evidence type="ECO:0000256" key="3">
    <source>
        <dbReference type="PIRSR" id="PIRSR001221-1"/>
    </source>
</evidence>
<evidence type="ECO:0000313" key="7">
    <source>
        <dbReference type="Proteomes" id="UP001280581"/>
    </source>
</evidence>
<dbReference type="PANTHER" id="PTHR46072">
    <property type="entry name" value="AMIDASE-RELATED-RELATED"/>
    <property type="match status" value="1"/>
</dbReference>
<organism evidence="6 7">
    <name type="scientific">Pseudopithomyces chartarum</name>
    <dbReference type="NCBI Taxonomy" id="1892770"/>
    <lineage>
        <taxon>Eukaryota</taxon>
        <taxon>Fungi</taxon>
        <taxon>Dikarya</taxon>
        <taxon>Ascomycota</taxon>
        <taxon>Pezizomycotina</taxon>
        <taxon>Dothideomycetes</taxon>
        <taxon>Pleosporomycetidae</taxon>
        <taxon>Pleosporales</taxon>
        <taxon>Massarineae</taxon>
        <taxon>Didymosphaeriaceae</taxon>
        <taxon>Pseudopithomyces</taxon>
    </lineage>
</organism>
<comment type="similarity">
    <text evidence="1">Belongs to the amidase family.</text>
</comment>
<dbReference type="EMBL" id="WVTA01000015">
    <property type="protein sequence ID" value="KAK3201873.1"/>
    <property type="molecule type" value="Genomic_DNA"/>
</dbReference>
<accession>A0AAN6LP75</accession>
<feature type="domain" description="Amidase" evidence="5">
    <location>
        <begin position="82"/>
        <end position="526"/>
    </location>
</feature>
<dbReference type="SUPFAM" id="SSF75304">
    <property type="entry name" value="Amidase signature (AS) enzymes"/>
    <property type="match status" value="1"/>
</dbReference>
<dbReference type="Proteomes" id="UP001280581">
    <property type="component" value="Unassembled WGS sequence"/>
</dbReference>